<evidence type="ECO:0000256" key="14">
    <source>
        <dbReference type="SAM" id="SignalP"/>
    </source>
</evidence>
<proteinExistence type="inferred from homology"/>
<gene>
    <name evidence="15" type="ORF">CINCED_3A018281</name>
</gene>
<evidence type="ECO:0000256" key="12">
    <source>
        <dbReference type="RuleBase" id="RU000679"/>
    </source>
</evidence>
<keyword evidence="3 12" id="KW-0813">Transport</keyword>
<keyword evidence="16" id="KW-1185">Reference proteome</keyword>
<keyword evidence="4 12" id="KW-0894">Sodium channel</keyword>
<keyword evidence="8 12" id="KW-0406">Ion transport</keyword>
<evidence type="ECO:0000256" key="8">
    <source>
        <dbReference type="ARBA" id="ARBA00023065"/>
    </source>
</evidence>
<dbReference type="PANTHER" id="PTHR11690">
    <property type="entry name" value="AMILORIDE-SENSITIVE SODIUM CHANNEL-RELATED"/>
    <property type="match status" value="1"/>
</dbReference>
<feature type="signal peptide" evidence="14">
    <location>
        <begin position="1"/>
        <end position="17"/>
    </location>
</feature>
<keyword evidence="6 13" id="KW-1133">Transmembrane helix</keyword>
<keyword evidence="10 12" id="KW-0739">Sodium transport</keyword>
<evidence type="ECO:0000256" key="10">
    <source>
        <dbReference type="ARBA" id="ARBA00023201"/>
    </source>
</evidence>
<dbReference type="InterPro" id="IPR001873">
    <property type="entry name" value="ENaC"/>
</dbReference>
<dbReference type="GO" id="GO:0005886">
    <property type="term" value="C:plasma membrane"/>
    <property type="evidence" value="ECO:0007669"/>
    <property type="project" value="TreeGrafter"/>
</dbReference>
<dbReference type="Gene3D" id="2.60.470.10">
    <property type="entry name" value="Acid-sensing ion channels like domains"/>
    <property type="match status" value="1"/>
</dbReference>
<keyword evidence="7" id="KW-0915">Sodium</keyword>
<evidence type="ECO:0000256" key="13">
    <source>
        <dbReference type="SAM" id="Phobius"/>
    </source>
</evidence>
<evidence type="ECO:0000256" key="2">
    <source>
        <dbReference type="ARBA" id="ARBA00007193"/>
    </source>
</evidence>
<comment type="similarity">
    <text evidence="2 12">Belongs to the amiloride-sensitive sodium channel (TC 1.A.6) family.</text>
</comment>
<dbReference type="AlphaFoldDB" id="A0A5E4M9B6"/>
<sequence length="423" mass="48906">MVFRRFWILMFIMAVFGSGFCVLEVWKAYESSFTKTIILSTSFPYAHTPFPSVTVCEASRVHNTIIKSLFQNASGRPGSYEEALFNMMTLLATIRLPLFGRFGQMKKWKAHFDELNKLNISDVLLQAVRPCDDIFDSPCWWRNRFYNCCELFELQKTCYGYCYSFNSDVSEYSRQKTLFYGMYGDNKDFWLDDKGLARPKRTGGYGPWSGLRFSMRAQKIAPYVDTNPGIVVMIRDPSALPTELGIRVSKGTSGYIRIWGDKVLPTRRLVRVKPEKRHCLYPDEKKYLGRGYLRSNCLFNCYERFMYHDCGCVPSFNYFLYKADFPYPECNLEGLVCLADHSTNLININDRDKNLSSDLRCQCPDDCHSQKYKSNIIVANETTSADQIVVDVFFQTSTCFLYETDIVFDFMNALGDVLNDIPA</sequence>
<evidence type="ECO:0000256" key="5">
    <source>
        <dbReference type="ARBA" id="ARBA00022692"/>
    </source>
</evidence>
<dbReference type="OrthoDB" id="5874059at2759"/>
<evidence type="ECO:0000256" key="1">
    <source>
        <dbReference type="ARBA" id="ARBA00004141"/>
    </source>
</evidence>
<evidence type="ECO:0000256" key="6">
    <source>
        <dbReference type="ARBA" id="ARBA00022989"/>
    </source>
</evidence>
<keyword evidence="14" id="KW-0732">Signal</keyword>
<evidence type="ECO:0000313" key="15">
    <source>
        <dbReference type="EMBL" id="VVC27979.1"/>
    </source>
</evidence>
<dbReference type="PANTHER" id="PTHR11690:SF300">
    <property type="entry name" value="PICKPOCKET PROTEIN 19"/>
    <property type="match status" value="1"/>
</dbReference>
<dbReference type="EMBL" id="CABPRJ010000477">
    <property type="protein sequence ID" value="VVC27979.1"/>
    <property type="molecule type" value="Genomic_DNA"/>
</dbReference>
<evidence type="ECO:0000313" key="16">
    <source>
        <dbReference type="Proteomes" id="UP000325440"/>
    </source>
</evidence>
<evidence type="ECO:0000256" key="7">
    <source>
        <dbReference type="ARBA" id="ARBA00023053"/>
    </source>
</evidence>
<evidence type="ECO:0000256" key="4">
    <source>
        <dbReference type="ARBA" id="ARBA00022461"/>
    </source>
</evidence>
<dbReference type="Proteomes" id="UP000325440">
    <property type="component" value="Unassembled WGS sequence"/>
</dbReference>
<dbReference type="Pfam" id="PF00858">
    <property type="entry name" value="ASC"/>
    <property type="match status" value="1"/>
</dbReference>
<keyword evidence="5 12" id="KW-0812">Transmembrane</keyword>
<dbReference type="GO" id="GO:0015280">
    <property type="term" value="F:ligand-gated sodium channel activity"/>
    <property type="evidence" value="ECO:0007669"/>
    <property type="project" value="TreeGrafter"/>
</dbReference>
<organism evidence="15 16">
    <name type="scientific">Cinara cedri</name>
    <dbReference type="NCBI Taxonomy" id="506608"/>
    <lineage>
        <taxon>Eukaryota</taxon>
        <taxon>Metazoa</taxon>
        <taxon>Ecdysozoa</taxon>
        <taxon>Arthropoda</taxon>
        <taxon>Hexapoda</taxon>
        <taxon>Insecta</taxon>
        <taxon>Pterygota</taxon>
        <taxon>Neoptera</taxon>
        <taxon>Paraneoptera</taxon>
        <taxon>Hemiptera</taxon>
        <taxon>Sternorrhyncha</taxon>
        <taxon>Aphidomorpha</taxon>
        <taxon>Aphidoidea</taxon>
        <taxon>Aphididae</taxon>
        <taxon>Lachninae</taxon>
        <taxon>Cinara</taxon>
    </lineage>
</organism>
<evidence type="ECO:0000256" key="9">
    <source>
        <dbReference type="ARBA" id="ARBA00023136"/>
    </source>
</evidence>
<reference evidence="15 16" key="1">
    <citation type="submission" date="2019-08" db="EMBL/GenBank/DDBJ databases">
        <authorList>
            <person name="Alioto T."/>
            <person name="Alioto T."/>
            <person name="Gomez Garrido J."/>
        </authorList>
    </citation>
    <scope>NUCLEOTIDE SEQUENCE [LARGE SCALE GENOMIC DNA]</scope>
</reference>
<name>A0A5E4M9B6_9HEMI</name>
<keyword evidence="11 12" id="KW-0407">Ion channel</keyword>
<keyword evidence="9 13" id="KW-0472">Membrane</keyword>
<feature type="transmembrane region" description="Helical" evidence="13">
    <location>
        <begin position="6"/>
        <end position="26"/>
    </location>
</feature>
<comment type="subcellular location">
    <subcellularLocation>
        <location evidence="1">Membrane</location>
        <topology evidence="1">Multi-pass membrane protein</topology>
    </subcellularLocation>
</comment>
<feature type="chain" id="PRO_5022966233" evidence="14">
    <location>
        <begin position="18"/>
        <end position="423"/>
    </location>
</feature>
<evidence type="ECO:0000256" key="3">
    <source>
        <dbReference type="ARBA" id="ARBA00022448"/>
    </source>
</evidence>
<protein>
    <submittedName>
        <fullName evidence="15">Epithelial sodium channel</fullName>
    </submittedName>
</protein>
<accession>A0A5E4M9B6</accession>
<evidence type="ECO:0000256" key="11">
    <source>
        <dbReference type="ARBA" id="ARBA00023303"/>
    </source>
</evidence>